<comment type="caution">
    <text evidence="1">The sequence shown here is derived from an EMBL/GenBank/DDBJ whole genome shotgun (WGS) entry which is preliminary data.</text>
</comment>
<sequence>MQPPSRPLSPDSLLRCPGSFFLSLTPTSSLLLAPSEDEEVLDAASAVIAACSGPLATAGKVSTYTYDGAVVHIQEGALGDGLGAKVWMVAHMLCLELASNRGPLLAGKKVLELGSGCGVCGLAAAALGAGQVVLTDVEGPVLRNLRSCMHLNNNNNNALTGAGAEDCMECCSGEGAGAGAGVPTDEELFEGAEEVEEGDFGDMMRDMLMG</sequence>
<evidence type="ECO:0000313" key="1">
    <source>
        <dbReference type="EMBL" id="GFR48037.1"/>
    </source>
</evidence>
<feature type="non-terminal residue" evidence="1">
    <location>
        <position position="210"/>
    </location>
</feature>
<reference evidence="1 2" key="1">
    <citation type="journal article" date="2021" name="Sci. Rep.">
        <title>Genome sequencing of the multicellular alga Astrephomene provides insights into convergent evolution of germ-soma differentiation.</title>
        <authorList>
            <person name="Yamashita S."/>
            <person name="Yamamoto K."/>
            <person name="Matsuzaki R."/>
            <person name="Suzuki S."/>
            <person name="Yamaguchi H."/>
            <person name="Hirooka S."/>
            <person name="Minakuchi Y."/>
            <person name="Miyagishima S."/>
            <person name="Kawachi M."/>
            <person name="Toyoda A."/>
            <person name="Nozaki H."/>
        </authorList>
    </citation>
    <scope>NUCLEOTIDE SEQUENCE [LARGE SCALE GENOMIC DNA]</scope>
    <source>
        <strain evidence="1 2">NIES-4017</strain>
    </source>
</reference>
<dbReference type="AlphaFoldDB" id="A0AAD3HPH7"/>
<dbReference type="EMBL" id="BMAR01000021">
    <property type="protein sequence ID" value="GFR48037.1"/>
    <property type="molecule type" value="Genomic_DNA"/>
</dbReference>
<dbReference type="SUPFAM" id="SSF53335">
    <property type="entry name" value="S-adenosyl-L-methionine-dependent methyltransferases"/>
    <property type="match status" value="1"/>
</dbReference>
<dbReference type="InterPro" id="IPR029063">
    <property type="entry name" value="SAM-dependent_MTases_sf"/>
</dbReference>
<dbReference type="PANTHER" id="PTHR14614:SF157">
    <property type="entry name" value="METHYLTRANSFERASE TYPE 12 DOMAIN-CONTAINING PROTEIN"/>
    <property type="match status" value="1"/>
</dbReference>
<dbReference type="Pfam" id="PF10294">
    <property type="entry name" value="Methyltransf_16"/>
    <property type="match status" value="1"/>
</dbReference>
<evidence type="ECO:0000313" key="2">
    <source>
        <dbReference type="Proteomes" id="UP001054857"/>
    </source>
</evidence>
<name>A0AAD3HPH7_9CHLO</name>
<protein>
    <submittedName>
        <fullName evidence="1">Uncharacterized protein</fullName>
    </submittedName>
</protein>
<proteinExistence type="predicted"/>
<keyword evidence="2" id="KW-1185">Reference proteome</keyword>
<dbReference type="PANTHER" id="PTHR14614">
    <property type="entry name" value="HEPATOCELLULAR CARCINOMA-ASSOCIATED ANTIGEN"/>
    <property type="match status" value="1"/>
</dbReference>
<dbReference type="Proteomes" id="UP001054857">
    <property type="component" value="Unassembled WGS sequence"/>
</dbReference>
<accession>A0AAD3HPH7</accession>
<organism evidence="1 2">
    <name type="scientific">Astrephomene gubernaculifera</name>
    <dbReference type="NCBI Taxonomy" id="47775"/>
    <lineage>
        <taxon>Eukaryota</taxon>
        <taxon>Viridiplantae</taxon>
        <taxon>Chlorophyta</taxon>
        <taxon>core chlorophytes</taxon>
        <taxon>Chlorophyceae</taxon>
        <taxon>CS clade</taxon>
        <taxon>Chlamydomonadales</taxon>
        <taxon>Astrephomenaceae</taxon>
        <taxon>Astrephomene</taxon>
    </lineage>
</organism>
<dbReference type="InterPro" id="IPR019410">
    <property type="entry name" value="Methyltransf_16"/>
</dbReference>
<gene>
    <name evidence="1" type="ORF">Agub_g9869</name>
</gene>
<dbReference type="Gene3D" id="3.40.50.150">
    <property type="entry name" value="Vaccinia Virus protein VP39"/>
    <property type="match status" value="1"/>
</dbReference>